<dbReference type="SUPFAM" id="SSF88946">
    <property type="entry name" value="Sigma2 domain of RNA polymerase sigma factors"/>
    <property type="match status" value="1"/>
</dbReference>
<evidence type="ECO:0000256" key="1">
    <source>
        <dbReference type="ARBA" id="ARBA00023015"/>
    </source>
</evidence>
<protein>
    <submittedName>
        <fullName evidence="6">RNA polymerase subunit sigma-28</fullName>
    </submittedName>
</protein>
<dbReference type="AlphaFoldDB" id="A0A2K1P3E4"/>
<keyword evidence="4" id="KW-0804">Transcription</keyword>
<keyword evidence="7" id="KW-1185">Reference proteome</keyword>
<dbReference type="PRINTS" id="PR00046">
    <property type="entry name" value="SIGMA70FCT"/>
</dbReference>
<keyword evidence="1" id="KW-0805">Transcription regulation</keyword>
<dbReference type="GO" id="GO:0003899">
    <property type="term" value="F:DNA-directed RNA polymerase activity"/>
    <property type="evidence" value="ECO:0007669"/>
    <property type="project" value="InterPro"/>
</dbReference>
<evidence type="ECO:0000313" key="7">
    <source>
        <dbReference type="Proteomes" id="UP000236199"/>
    </source>
</evidence>
<dbReference type="GO" id="GO:0006352">
    <property type="term" value="P:DNA-templated transcription initiation"/>
    <property type="evidence" value="ECO:0007669"/>
    <property type="project" value="InterPro"/>
</dbReference>
<comment type="caution">
    <text evidence="6">The sequence shown here is derived from an EMBL/GenBank/DDBJ whole genome shotgun (WGS) entry which is preliminary data.</text>
</comment>
<keyword evidence="3" id="KW-0238">DNA-binding</keyword>
<dbReference type="PROSITE" id="PS00716">
    <property type="entry name" value="SIGMA70_2"/>
    <property type="match status" value="1"/>
</dbReference>
<dbReference type="Pfam" id="PF04542">
    <property type="entry name" value="Sigma70_r2"/>
    <property type="match status" value="1"/>
</dbReference>
<dbReference type="InterPro" id="IPR012845">
    <property type="entry name" value="RNA_pol_sigma_FliA_WhiG"/>
</dbReference>
<dbReference type="OrthoDB" id="9799825at2"/>
<dbReference type="InterPro" id="IPR007630">
    <property type="entry name" value="RNA_pol_sigma70_r4"/>
</dbReference>
<evidence type="ECO:0000256" key="2">
    <source>
        <dbReference type="ARBA" id="ARBA00023082"/>
    </source>
</evidence>
<dbReference type="NCBIfam" id="TIGR02937">
    <property type="entry name" value="sigma70-ECF"/>
    <property type="match status" value="1"/>
</dbReference>
<dbReference type="Proteomes" id="UP000236199">
    <property type="component" value="Unassembled WGS sequence"/>
</dbReference>
<dbReference type="Pfam" id="PF04545">
    <property type="entry name" value="Sigma70_r4"/>
    <property type="match status" value="1"/>
</dbReference>
<name>A0A2K1P3E4_9BACT</name>
<dbReference type="EMBL" id="AZRM01000065">
    <property type="protein sequence ID" value="PNR97315.1"/>
    <property type="molecule type" value="Genomic_DNA"/>
</dbReference>
<reference evidence="6 7" key="1">
    <citation type="submission" date="2013-12" db="EMBL/GenBank/DDBJ databases">
        <title>Comparative genomics of Petrotoga isolates.</title>
        <authorList>
            <person name="Nesbo C.L."/>
            <person name="Charchuk R."/>
            <person name="Chow K."/>
        </authorList>
    </citation>
    <scope>NUCLEOTIDE SEQUENCE [LARGE SCALE GENOMIC DNA]</scope>
    <source>
        <strain evidence="6 7">DSM 10691</strain>
    </source>
</reference>
<evidence type="ECO:0000256" key="4">
    <source>
        <dbReference type="ARBA" id="ARBA00023163"/>
    </source>
</evidence>
<dbReference type="GO" id="GO:0003677">
    <property type="term" value="F:DNA binding"/>
    <property type="evidence" value="ECO:0007669"/>
    <property type="project" value="UniProtKB-KW"/>
</dbReference>
<dbReference type="InterPro" id="IPR013325">
    <property type="entry name" value="RNA_pol_sigma_r2"/>
</dbReference>
<dbReference type="SUPFAM" id="SSF88659">
    <property type="entry name" value="Sigma3 and sigma4 domains of RNA polymerase sigma factors"/>
    <property type="match status" value="1"/>
</dbReference>
<proteinExistence type="predicted"/>
<feature type="domain" description="RNA polymerase sigma-70" evidence="5">
    <location>
        <begin position="197"/>
        <end position="223"/>
    </location>
</feature>
<keyword evidence="2" id="KW-0731">Sigma factor</keyword>
<dbReference type="InterPro" id="IPR014284">
    <property type="entry name" value="RNA_pol_sigma-70_dom"/>
</dbReference>
<dbReference type="NCBIfam" id="NF005413">
    <property type="entry name" value="PRK06986.1"/>
    <property type="match status" value="1"/>
</dbReference>
<dbReference type="RefSeq" id="WP_103079560.1">
    <property type="nucleotide sequence ID" value="NZ_AZRM01000065.1"/>
</dbReference>
<sequence>MKYKINEEQLVMEFLPKIKIIALNLKTTLPKNIDVEDLIQEGIIGLLQSYKRYNPEKGSSFYTYALKRIKGSMYDYLRRIDWLPKEIRSLVKKYEDLIYECKDNEYIDDNSVAEKLHIEKHDVDKIKFSLSKRQILQLDEYFLNNEEDNWLEDIQEENDPEILAYKDILHDKLKESIDKLKEREKLILSLYYNEGLTFKEIGSVLEISESRVSQLHSAILVKLKKMIQGSE</sequence>
<dbReference type="PANTHER" id="PTHR30385">
    <property type="entry name" value="SIGMA FACTOR F FLAGELLAR"/>
    <property type="match status" value="1"/>
</dbReference>
<dbReference type="NCBIfam" id="TIGR02479">
    <property type="entry name" value="FliA_WhiG"/>
    <property type="match status" value="1"/>
</dbReference>
<evidence type="ECO:0000259" key="5">
    <source>
        <dbReference type="PROSITE" id="PS00716"/>
    </source>
</evidence>
<dbReference type="CDD" id="cd06171">
    <property type="entry name" value="Sigma70_r4"/>
    <property type="match status" value="1"/>
</dbReference>
<dbReference type="Gene3D" id="1.10.1740.10">
    <property type="match status" value="1"/>
</dbReference>
<evidence type="ECO:0000256" key="3">
    <source>
        <dbReference type="ARBA" id="ARBA00023125"/>
    </source>
</evidence>
<organism evidence="6 7">
    <name type="scientific">Petrotoga miotherma DSM 10691</name>
    <dbReference type="NCBI Taxonomy" id="1434326"/>
    <lineage>
        <taxon>Bacteria</taxon>
        <taxon>Thermotogati</taxon>
        <taxon>Thermotogota</taxon>
        <taxon>Thermotogae</taxon>
        <taxon>Petrotogales</taxon>
        <taxon>Petrotogaceae</taxon>
        <taxon>Petrotoga</taxon>
    </lineage>
</organism>
<gene>
    <name evidence="6" type="ORF">X928_10050</name>
</gene>
<dbReference type="InterPro" id="IPR007627">
    <property type="entry name" value="RNA_pol_sigma70_r2"/>
</dbReference>
<dbReference type="InterPro" id="IPR000943">
    <property type="entry name" value="RNA_pol_sigma70"/>
</dbReference>
<dbReference type="PANTHER" id="PTHR30385:SF7">
    <property type="entry name" value="RNA POLYMERASE SIGMA FACTOR FLIA"/>
    <property type="match status" value="1"/>
</dbReference>
<evidence type="ECO:0000313" key="6">
    <source>
        <dbReference type="EMBL" id="PNR97315.1"/>
    </source>
</evidence>
<accession>A0A2K1P3E4</accession>
<dbReference type="Gene3D" id="1.20.140.160">
    <property type="match status" value="1"/>
</dbReference>
<dbReference type="InterPro" id="IPR013324">
    <property type="entry name" value="RNA_pol_sigma_r3/r4-like"/>
</dbReference>
<dbReference type="GO" id="GO:0016987">
    <property type="term" value="F:sigma factor activity"/>
    <property type="evidence" value="ECO:0007669"/>
    <property type="project" value="UniProtKB-KW"/>
</dbReference>